<dbReference type="Gene3D" id="3.30.1340.30">
    <property type="match status" value="1"/>
</dbReference>
<dbReference type="EMBL" id="PYAC01000001">
    <property type="protein sequence ID" value="RAO25233.1"/>
    <property type="molecule type" value="Genomic_DNA"/>
</dbReference>
<feature type="domain" description="BON" evidence="1">
    <location>
        <begin position="24"/>
        <end position="92"/>
    </location>
</feature>
<gene>
    <name evidence="2" type="ORF">MED15_00996</name>
</gene>
<proteinExistence type="predicted"/>
<dbReference type="Proteomes" id="UP000249045">
    <property type="component" value="Unassembled WGS sequence"/>
</dbReference>
<evidence type="ECO:0000313" key="2">
    <source>
        <dbReference type="EMBL" id="RAO25233.1"/>
    </source>
</evidence>
<dbReference type="PROSITE" id="PS50914">
    <property type="entry name" value="BON"/>
    <property type="match status" value="1"/>
</dbReference>
<evidence type="ECO:0000259" key="1">
    <source>
        <dbReference type="PROSITE" id="PS50914"/>
    </source>
</evidence>
<accession>A0ABX9DC90</accession>
<dbReference type="RefSeq" id="WP_112734863.1">
    <property type="nucleotide sequence ID" value="NZ_PYAC01000001.1"/>
</dbReference>
<sequence length="93" mass="10722">MTYVPWFFPDDPPSLFQTGPASDDDARLACQLLERMQRDPRLRHERICIEVQNRVVILEGVVTCADVRTEAHARAWGTPGVHDVNNRLRPLER</sequence>
<organism evidence="2 3">
    <name type="scientific">Micromonospora noduli</name>
    <dbReference type="NCBI Taxonomy" id="709876"/>
    <lineage>
        <taxon>Bacteria</taxon>
        <taxon>Bacillati</taxon>
        <taxon>Actinomycetota</taxon>
        <taxon>Actinomycetes</taxon>
        <taxon>Micromonosporales</taxon>
        <taxon>Micromonosporaceae</taxon>
        <taxon>Micromonospora</taxon>
    </lineage>
</organism>
<reference evidence="2 3" key="1">
    <citation type="submission" date="2018-03" db="EMBL/GenBank/DDBJ databases">
        <title>Defining the species Micromonospora saelicesensis and Micromonospora noduli under the framework of genomics.</title>
        <authorList>
            <person name="Riesco R."/>
            <person name="Trujillo M.E."/>
        </authorList>
    </citation>
    <scope>NUCLEOTIDE SEQUENCE [LARGE SCALE GENOMIC DNA]</scope>
    <source>
        <strain evidence="2 3">MED15</strain>
    </source>
</reference>
<keyword evidence="3" id="KW-1185">Reference proteome</keyword>
<dbReference type="Pfam" id="PF04972">
    <property type="entry name" value="BON"/>
    <property type="match status" value="1"/>
</dbReference>
<protein>
    <recommendedName>
        <fullName evidence="1">BON domain-containing protein</fullName>
    </recommendedName>
</protein>
<evidence type="ECO:0000313" key="3">
    <source>
        <dbReference type="Proteomes" id="UP000249045"/>
    </source>
</evidence>
<comment type="caution">
    <text evidence="2">The sequence shown here is derived from an EMBL/GenBank/DDBJ whole genome shotgun (WGS) entry which is preliminary data.</text>
</comment>
<name>A0ABX9DC90_9ACTN</name>
<dbReference type="InterPro" id="IPR007055">
    <property type="entry name" value="BON_dom"/>
</dbReference>